<dbReference type="InterPro" id="IPR011042">
    <property type="entry name" value="6-blade_b-propeller_TolB-like"/>
</dbReference>
<sequence length="397" mass="44133">MNKIKYLFGLISLLIIACSSSNEDKPKENQPTSAEILASDSTSSNVQYSGDERLASINLPDGFHISVFAEVDNARSMTLSPSGTFYVGNRKGDKVYAVRDSDNDNIADEKYIIAEGLDMPNGVAFKDGDLYVAENSRIIKFTNIESQLANSPAYEVIYDKYPTDDHHGWKYIAFGPDGKLYVPVGAPCNICNNPDKPIYASITRMNADGSNMEIFAEGVRNTVGFTWHPETGDMYFTDNGRDMLGDNIPPCELNVASAKGQHFGYPYCHGGTIADPQFGELRGCEEFKKPYRNLGPHVAPLGVKFYTANMFPEQYQDQIFIAEHGSWNRSTKIGYRIQMVSNTQDGQPTYETFIDGWLDDEEQEAWGRPVDVLIAPDGAMLISDDKAGLIYRVTYKG</sequence>
<protein>
    <submittedName>
        <fullName evidence="3">Sorbosone dehydrogenase family protein</fullName>
    </submittedName>
</protein>
<dbReference type="PROSITE" id="PS51257">
    <property type="entry name" value="PROKAR_LIPOPROTEIN"/>
    <property type="match status" value="1"/>
</dbReference>
<dbReference type="Pfam" id="PF22807">
    <property type="entry name" value="TrAA12"/>
    <property type="match status" value="1"/>
</dbReference>
<dbReference type="AlphaFoldDB" id="A0A937AM49"/>
<comment type="caution">
    <text evidence="3">The sequence shown here is derived from an EMBL/GenBank/DDBJ whole genome shotgun (WGS) entry which is preliminary data.</text>
</comment>
<feature type="region of interest" description="Disordered" evidence="1">
    <location>
        <begin position="22"/>
        <end position="45"/>
    </location>
</feature>
<dbReference type="PANTHER" id="PTHR33546">
    <property type="entry name" value="LARGE, MULTIFUNCTIONAL SECRETED PROTEIN-RELATED"/>
    <property type="match status" value="1"/>
</dbReference>
<reference evidence="3" key="1">
    <citation type="submission" date="2021-01" db="EMBL/GenBank/DDBJ databases">
        <title>Marivirga sp. nov., isolated from intertidal surface sediments.</title>
        <authorList>
            <person name="Zhang M."/>
        </authorList>
    </citation>
    <scope>NUCLEOTIDE SEQUENCE</scope>
    <source>
        <strain evidence="3">SM1354</strain>
    </source>
</reference>
<evidence type="ECO:0000259" key="2">
    <source>
        <dbReference type="Pfam" id="PF22807"/>
    </source>
</evidence>
<dbReference type="PANTHER" id="PTHR33546:SF1">
    <property type="entry name" value="LARGE, MULTIFUNCTIONAL SECRETED PROTEIN"/>
    <property type="match status" value="1"/>
</dbReference>
<keyword evidence="4" id="KW-1185">Reference proteome</keyword>
<feature type="compositionally biased region" description="Polar residues" evidence="1">
    <location>
        <begin position="29"/>
        <end position="45"/>
    </location>
</feature>
<feature type="domain" description="Pyrroloquinoline quinone-dependent pyranose dehydrogenase beta-propeller" evidence="2">
    <location>
        <begin position="59"/>
        <end position="394"/>
    </location>
</feature>
<proteinExistence type="predicted"/>
<dbReference type="EMBL" id="JAERQG010000003">
    <property type="protein sequence ID" value="MBL0766078.1"/>
    <property type="molecule type" value="Genomic_DNA"/>
</dbReference>
<organism evidence="3 4">
    <name type="scientific">Marivirga atlantica</name>
    <dbReference type="NCBI Taxonomy" id="1548457"/>
    <lineage>
        <taxon>Bacteria</taxon>
        <taxon>Pseudomonadati</taxon>
        <taxon>Bacteroidota</taxon>
        <taxon>Cytophagia</taxon>
        <taxon>Cytophagales</taxon>
        <taxon>Marivirgaceae</taxon>
        <taxon>Marivirga</taxon>
    </lineage>
</organism>
<evidence type="ECO:0000256" key="1">
    <source>
        <dbReference type="SAM" id="MobiDB-lite"/>
    </source>
</evidence>
<dbReference type="Gene3D" id="2.120.10.30">
    <property type="entry name" value="TolB, C-terminal domain"/>
    <property type="match status" value="1"/>
</dbReference>
<name>A0A937AM49_9BACT</name>
<dbReference type="SUPFAM" id="SSF50952">
    <property type="entry name" value="Soluble quinoprotein glucose dehydrogenase"/>
    <property type="match status" value="1"/>
</dbReference>
<dbReference type="RefSeq" id="WP_201921913.1">
    <property type="nucleotide sequence ID" value="NZ_JAERQG010000003.1"/>
</dbReference>
<dbReference type="InterPro" id="IPR054539">
    <property type="entry name" value="Beta-prop_PDH"/>
</dbReference>
<dbReference type="InterPro" id="IPR011041">
    <property type="entry name" value="Quinoprot_gluc/sorb_DH_b-prop"/>
</dbReference>
<gene>
    <name evidence="3" type="ORF">JKP34_12500</name>
</gene>
<evidence type="ECO:0000313" key="3">
    <source>
        <dbReference type="EMBL" id="MBL0766078.1"/>
    </source>
</evidence>
<accession>A0A937AM49</accession>
<dbReference type="Proteomes" id="UP000642920">
    <property type="component" value="Unassembled WGS sequence"/>
</dbReference>
<evidence type="ECO:0000313" key="4">
    <source>
        <dbReference type="Proteomes" id="UP000642920"/>
    </source>
</evidence>